<accession>A0A2M6YCE3</accession>
<dbReference type="InterPro" id="IPR050834">
    <property type="entry name" value="Glycosyltransf_2"/>
</dbReference>
<keyword evidence="1" id="KW-1133">Transmembrane helix</keyword>
<keyword evidence="1" id="KW-0812">Transmembrane</keyword>
<protein>
    <submittedName>
        <fullName evidence="3">Glycosyl transferase</fullName>
    </submittedName>
</protein>
<evidence type="ECO:0000259" key="2">
    <source>
        <dbReference type="Pfam" id="PF00535"/>
    </source>
</evidence>
<dbReference type="InterPro" id="IPR001173">
    <property type="entry name" value="Glyco_trans_2-like"/>
</dbReference>
<comment type="caution">
    <text evidence="3">The sequence shown here is derived from an EMBL/GenBank/DDBJ whole genome shotgun (WGS) entry which is preliminary data.</text>
</comment>
<feature type="transmembrane region" description="Helical" evidence="1">
    <location>
        <begin position="239"/>
        <end position="258"/>
    </location>
</feature>
<evidence type="ECO:0000313" key="4">
    <source>
        <dbReference type="Proteomes" id="UP000229896"/>
    </source>
</evidence>
<dbReference type="AlphaFoldDB" id="A0A2M6YCE3"/>
<name>A0A2M6YCE3_9BACT</name>
<dbReference type="Gene3D" id="3.90.550.10">
    <property type="entry name" value="Spore Coat Polysaccharide Biosynthesis Protein SpsA, Chain A"/>
    <property type="match status" value="1"/>
</dbReference>
<evidence type="ECO:0000313" key="3">
    <source>
        <dbReference type="EMBL" id="PIU24361.1"/>
    </source>
</evidence>
<dbReference type="SUPFAM" id="SSF53448">
    <property type="entry name" value="Nucleotide-diphospho-sugar transferases"/>
    <property type="match status" value="1"/>
</dbReference>
<feature type="domain" description="Glycosyltransferase 2-like" evidence="2">
    <location>
        <begin position="8"/>
        <end position="126"/>
    </location>
</feature>
<dbReference type="InterPro" id="IPR029044">
    <property type="entry name" value="Nucleotide-diphossugar_trans"/>
</dbReference>
<dbReference type="EMBL" id="PEXI01000048">
    <property type="protein sequence ID" value="PIU24361.1"/>
    <property type="molecule type" value="Genomic_DNA"/>
</dbReference>
<reference evidence="4" key="1">
    <citation type="submission" date="2017-09" db="EMBL/GenBank/DDBJ databases">
        <title>Depth-based differentiation of microbial function through sediment-hosted aquifers and enrichment of novel symbionts in the deep terrestrial subsurface.</title>
        <authorList>
            <person name="Probst A.J."/>
            <person name="Ladd B."/>
            <person name="Jarett J.K."/>
            <person name="Geller-Mcgrath D.E."/>
            <person name="Sieber C.M.K."/>
            <person name="Emerson J.B."/>
            <person name="Anantharaman K."/>
            <person name="Thomas B.C."/>
            <person name="Malmstrom R."/>
            <person name="Stieglmeier M."/>
            <person name="Klingl A."/>
            <person name="Woyke T."/>
            <person name="Ryan C.M."/>
            <person name="Banfield J.F."/>
        </authorList>
    </citation>
    <scope>NUCLEOTIDE SEQUENCE [LARGE SCALE GENOMIC DNA]</scope>
</reference>
<gene>
    <name evidence="3" type="ORF">COT12_01470</name>
</gene>
<feature type="transmembrane region" description="Helical" evidence="1">
    <location>
        <begin position="270"/>
        <end position="293"/>
    </location>
</feature>
<feature type="transmembrane region" description="Helical" evidence="1">
    <location>
        <begin position="299"/>
        <end position="318"/>
    </location>
</feature>
<proteinExistence type="predicted"/>
<keyword evidence="1" id="KW-0472">Membrane</keyword>
<organism evidence="3 4">
    <name type="scientific">Candidatus Berkelbacteria bacterium CG08_land_8_20_14_0_20_39_8</name>
    <dbReference type="NCBI Taxonomy" id="1974511"/>
    <lineage>
        <taxon>Bacteria</taxon>
        <taxon>Candidatus Berkelbacteria</taxon>
    </lineage>
</organism>
<keyword evidence="3" id="KW-0808">Transferase</keyword>
<dbReference type="Pfam" id="PF00535">
    <property type="entry name" value="Glycos_transf_2"/>
    <property type="match status" value="1"/>
</dbReference>
<dbReference type="GO" id="GO:0016740">
    <property type="term" value="F:transferase activity"/>
    <property type="evidence" value="ECO:0007669"/>
    <property type="project" value="UniProtKB-KW"/>
</dbReference>
<evidence type="ECO:0000256" key="1">
    <source>
        <dbReference type="SAM" id="Phobius"/>
    </source>
</evidence>
<sequence>MKKTPKVSIIIPVERINDYIHESMDHILMLDYPDFEILIFPDEPDKIHSWLKTRIIASGKVGPAEKRDLALKYAKGKILAFLDDDAYPEKNWLKKMVPLFQTSEVAGVGGPAITPENDGVLQKVSGAIFESFVGGNFTRNRYLPIGEISETLDWPTVNLLIWRDIFAQVGGFNCAYWPGEDTKLCLDILNAGYKILYNPAGIVHHHRRSDLLKHFKQIGNYALHRGHFVKIYPETSRKFGYFVPTLFDIYLILLTVSLAKLQIIHENTKLQILILIPLIIYVLGLIIDAVIISLRWRNILVGLITIPMIFLTHVWYGIRFVQGLLVRKLER</sequence>
<dbReference type="PANTHER" id="PTHR43685">
    <property type="entry name" value="GLYCOSYLTRANSFERASE"/>
    <property type="match status" value="1"/>
</dbReference>
<dbReference type="PANTHER" id="PTHR43685:SF2">
    <property type="entry name" value="GLYCOSYLTRANSFERASE 2-LIKE DOMAIN-CONTAINING PROTEIN"/>
    <property type="match status" value="1"/>
</dbReference>
<dbReference type="Proteomes" id="UP000229896">
    <property type="component" value="Unassembled WGS sequence"/>
</dbReference>